<feature type="compositionally biased region" description="Polar residues" evidence="1">
    <location>
        <begin position="7"/>
        <end position="20"/>
    </location>
</feature>
<dbReference type="OrthoDB" id="689462at2759"/>
<keyword evidence="4" id="KW-1185">Reference proteome</keyword>
<feature type="compositionally biased region" description="Basic residues" evidence="1">
    <location>
        <begin position="34"/>
        <end position="43"/>
    </location>
</feature>
<sequence length="85" mass="9470">MEDHSCSYASSTTSYLSQNPEGLKNGDSFESHTVRKSQPKAWKKAPVASQTKVYKVDPVNFRDLVQKLTGAPQFNSQYLSTSINN</sequence>
<dbReference type="PANTHER" id="PTHR34794">
    <property type="entry name" value="EXPRESSED PROTEIN"/>
    <property type="match status" value="1"/>
</dbReference>
<dbReference type="InterPro" id="IPR039610">
    <property type="entry name" value="VQ29"/>
</dbReference>
<comment type="caution">
    <text evidence="3">The sequence shown here is derived from an EMBL/GenBank/DDBJ whole genome shotgun (WGS) entry which is preliminary data.</text>
</comment>
<evidence type="ECO:0000313" key="4">
    <source>
        <dbReference type="Proteomes" id="UP000447434"/>
    </source>
</evidence>
<gene>
    <name evidence="3" type="ORF">Lalb_Chr16g0378951</name>
</gene>
<evidence type="ECO:0000259" key="2">
    <source>
        <dbReference type="Pfam" id="PF05678"/>
    </source>
</evidence>
<feature type="domain" description="VQ" evidence="2">
    <location>
        <begin position="49"/>
        <end position="72"/>
    </location>
</feature>
<evidence type="ECO:0000313" key="3">
    <source>
        <dbReference type="EMBL" id="KAE9596710.1"/>
    </source>
</evidence>
<evidence type="ECO:0000256" key="1">
    <source>
        <dbReference type="SAM" id="MobiDB-lite"/>
    </source>
</evidence>
<dbReference type="Pfam" id="PF05678">
    <property type="entry name" value="VQ"/>
    <property type="match status" value="1"/>
</dbReference>
<protein>
    <recommendedName>
        <fullName evidence="2">VQ domain-containing protein</fullName>
    </recommendedName>
</protein>
<dbReference type="PANTHER" id="PTHR34794:SF1">
    <property type="entry name" value="OS10G0101800 PROTEIN"/>
    <property type="match status" value="1"/>
</dbReference>
<proteinExistence type="predicted"/>
<accession>A0A6A4P538</accession>
<dbReference type="InterPro" id="IPR008889">
    <property type="entry name" value="VQ"/>
</dbReference>
<organism evidence="3 4">
    <name type="scientific">Lupinus albus</name>
    <name type="common">White lupine</name>
    <name type="synonym">Lupinus termis</name>
    <dbReference type="NCBI Taxonomy" id="3870"/>
    <lineage>
        <taxon>Eukaryota</taxon>
        <taxon>Viridiplantae</taxon>
        <taxon>Streptophyta</taxon>
        <taxon>Embryophyta</taxon>
        <taxon>Tracheophyta</taxon>
        <taxon>Spermatophyta</taxon>
        <taxon>Magnoliopsida</taxon>
        <taxon>eudicotyledons</taxon>
        <taxon>Gunneridae</taxon>
        <taxon>Pentapetalae</taxon>
        <taxon>rosids</taxon>
        <taxon>fabids</taxon>
        <taxon>Fabales</taxon>
        <taxon>Fabaceae</taxon>
        <taxon>Papilionoideae</taxon>
        <taxon>50 kb inversion clade</taxon>
        <taxon>genistoids sensu lato</taxon>
        <taxon>core genistoids</taxon>
        <taxon>Genisteae</taxon>
        <taxon>Lupinus</taxon>
    </lineage>
</organism>
<name>A0A6A4P538_LUPAL</name>
<feature type="region of interest" description="Disordered" evidence="1">
    <location>
        <begin position="1"/>
        <end position="43"/>
    </location>
</feature>
<reference evidence="4" key="1">
    <citation type="journal article" date="2020" name="Nat. Commun.">
        <title>Genome sequence of the cluster root forming white lupin.</title>
        <authorList>
            <person name="Hufnagel B."/>
            <person name="Marques A."/>
            <person name="Soriano A."/>
            <person name="Marques L."/>
            <person name="Divol F."/>
            <person name="Doumas P."/>
            <person name="Sallet E."/>
            <person name="Mancinotti D."/>
            <person name="Carrere S."/>
            <person name="Marande W."/>
            <person name="Arribat S."/>
            <person name="Keller J."/>
            <person name="Huneau C."/>
            <person name="Blein T."/>
            <person name="Aime D."/>
            <person name="Laguerre M."/>
            <person name="Taylor J."/>
            <person name="Schubert V."/>
            <person name="Nelson M."/>
            <person name="Geu-Flores F."/>
            <person name="Crespi M."/>
            <person name="Gallardo-Guerrero K."/>
            <person name="Delaux P.-M."/>
            <person name="Salse J."/>
            <person name="Berges H."/>
            <person name="Guyot R."/>
            <person name="Gouzy J."/>
            <person name="Peret B."/>
        </authorList>
    </citation>
    <scope>NUCLEOTIDE SEQUENCE [LARGE SCALE GENOMIC DNA]</scope>
    <source>
        <strain evidence="4">cv. Amiga</strain>
    </source>
</reference>
<dbReference type="EMBL" id="WOCE01000016">
    <property type="protein sequence ID" value="KAE9596710.1"/>
    <property type="molecule type" value="Genomic_DNA"/>
</dbReference>
<dbReference type="Proteomes" id="UP000447434">
    <property type="component" value="Chromosome 16"/>
</dbReference>
<dbReference type="AlphaFoldDB" id="A0A6A4P538"/>